<accession>A0AAD9CNV1</accession>
<evidence type="ECO:0000313" key="2">
    <source>
        <dbReference type="Proteomes" id="UP001228049"/>
    </source>
</evidence>
<dbReference type="AlphaFoldDB" id="A0AAD9CNV1"/>
<sequence>MAQLKPEETKTTLPWVTRNCSRLWLQYTGQPGGGDVCDRHVLCGATGVRPIVGAAGGVPQGTVHETCHFETMHSAPDARLIFLQCESFGGVVPSPGARSI</sequence>
<protein>
    <submittedName>
        <fullName evidence="1">Ubiquitin fusion degradation protein 4</fullName>
    </submittedName>
</protein>
<evidence type="ECO:0000313" key="1">
    <source>
        <dbReference type="EMBL" id="KAK1904306.1"/>
    </source>
</evidence>
<comment type="caution">
    <text evidence="1">The sequence shown here is derived from an EMBL/GenBank/DDBJ whole genome shotgun (WGS) entry which is preliminary data.</text>
</comment>
<reference evidence="1" key="1">
    <citation type="submission" date="2023-04" db="EMBL/GenBank/DDBJ databases">
        <title>Chromosome-level genome of Chaenocephalus aceratus.</title>
        <authorList>
            <person name="Park H."/>
        </authorList>
    </citation>
    <scope>NUCLEOTIDE SEQUENCE</scope>
    <source>
        <strain evidence="1">DE</strain>
        <tissue evidence="1">Muscle</tissue>
    </source>
</reference>
<dbReference type="Proteomes" id="UP001228049">
    <property type="component" value="Unassembled WGS sequence"/>
</dbReference>
<dbReference type="EMBL" id="JASDAP010000004">
    <property type="protein sequence ID" value="KAK1904306.1"/>
    <property type="molecule type" value="Genomic_DNA"/>
</dbReference>
<name>A0AAD9CNV1_DISEL</name>
<gene>
    <name evidence="1" type="ORF">KUDE01_011489</name>
</gene>
<keyword evidence="2" id="KW-1185">Reference proteome</keyword>
<proteinExistence type="predicted"/>
<organism evidence="1 2">
    <name type="scientific">Dissostichus eleginoides</name>
    <name type="common">Patagonian toothfish</name>
    <name type="synonym">Dissostichus amissus</name>
    <dbReference type="NCBI Taxonomy" id="100907"/>
    <lineage>
        <taxon>Eukaryota</taxon>
        <taxon>Metazoa</taxon>
        <taxon>Chordata</taxon>
        <taxon>Craniata</taxon>
        <taxon>Vertebrata</taxon>
        <taxon>Euteleostomi</taxon>
        <taxon>Actinopterygii</taxon>
        <taxon>Neopterygii</taxon>
        <taxon>Teleostei</taxon>
        <taxon>Neoteleostei</taxon>
        <taxon>Acanthomorphata</taxon>
        <taxon>Eupercaria</taxon>
        <taxon>Perciformes</taxon>
        <taxon>Notothenioidei</taxon>
        <taxon>Nototheniidae</taxon>
        <taxon>Dissostichus</taxon>
    </lineage>
</organism>